<dbReference type="InterPro" id="IPR007630">
    <property type="entry name" value="RNA_pol_sigma70_r4"/>
</dbReference>
<dbReference type="InterPro" id="IPR013324">
    <property type="entry name" value="RNA_pol_sigma_r3/r4-like"/>
</dbReference>
<dbReference type="PANTHER" id="PTHR30603">
    <property type="entry name" value="RNA POLYMERASE SIGMA FACTOR RPO"/>
    <property type="match status" value="1"/>
</dbReference>
<dbReference type="SUPFAM" id="SSF88659">
    <property type="entry name" value="Sigma3 and sigma4 domains of RNA polymerase sigma factors"/>
    <property type="match status" value="2"/>
</dbReference>
<evidence type="ECO:0000259" key="2">
    <source>
        <dbReference type="Pfam" id="PF04545"/>
    </source>
</evidence>
<sequence>MIYNKLYKENGEEPSDKEMFHEMNISLEKLYKIKHALQSSVSIDTPLSEDSDITIKDTIIDSKAHEVAQDELEKEDLKRIIRVALNKLTEKERNIIEKRYYKNFTFEKIGQDMNFTKARAKEIECNAILKLRRDDKFRKKVFDYTSLNEYKKVGVNEFNRTWTSSTEWVVLKRENIRSQSQ</sequence>
<dbReference type="EMBL" id="VSSQ01002371">
    <property type="protein sequence ID" value="MPM15006.1"/>
    <property type="molecule type" value="Genomic_DNA"/>
</dbReference>
<proteinExistence type="predicted"/>
<dbReference type="Gene3D" id="1.20.140.160">
    <property type="match status" value="1"/>
</dbReference>
<feature type="domain" description="RNA polymerase sigma-70 region 4" evidence="2">
    <location>
        <begin position="84"/>
        <end position="132"/>
    </location>
</feature>
<dbReference type="Pfam" id="PF04539">
    <property type="entry name" value="Sigma70_r3"/>
    <property type="match status" value="1"/>
</dbReference>
<gene>
    <name evidence="3" type="primary">rpoD_12</name>
    <name evidence="3" type="ORF">SDC9_61371</name>
</gene>
<dbReference type="InterPro" id="IPR007624">
    <property type="entry name" value="RNA_pol_sigma70_r3"/>
</dbReference>
<evidence type="ECO:0000259" key="1">
    <source>
        <dbReference type="Pfam" id="PF04539"/>
    </source>
</evidence>
<dbReference type="InterPro" id="IPR050239">
    <property type="entry name" value="Sigma-70_RNA_pol_init_factors"/>
</dbReference>
<dbReference type="PANTHER" id="PTHR30603:SF47">
    <property type="entry name" value="RNA POLYMERASE SIGMA FACTOR SIGD, CHLOROPLASTIC"/>
    <property type="match status" value="1"/>
</dbReference>
<dbReference type="Pfam" id="PF04545">
    <property type="entry name" value="Sigma70_r4"/>
    <property type="match status" value="1"/>
</dbReference>
<dbReference type="AlphaFoldDB" id="A0A644XFJ8"/>
<evidence type="ECO:0000313" key="3">
    <source>
        <dbReference type="EMBL" id="MPM15006.1"/>
    </source>
</evidence>
<dbReference type="GO" id="GO:0006352">
    <property type="term" value="P:DNA-templated transcription initiation"/>
    <property type="evidence" value="ECO:0007669"/>
    <property type="project" value="InterPro"/>
</dbReference>
<accession>A0A644XFJ8</accession>
<protein>
    <submittedName>
        <fullName evidence="3">RNA polymerase sigma factor RpoD</fullName>
    </submittedName>
</protein>
<organism evidence="3">
    <name type="scientific">bioreactor metagenome</name>
    <dbReference type="NCBI Taxonomy" id="1076179"/>
    <lineage>
        <taxon>unclassified sequences</taxon>
        <taxon>metagenomes</taxon>
        <taxon>ecological metagenomes</taxon>
    </lineage>
</organism>
<comment type="caution">
    <text evidence="3">The sequence shown here is derived from an EMBL/GenBank/DDBJ whole genome shotgun (WGS) entry which is preliminary data.</text>
</comment>
<dbReference type="GO" id="GO:0003700">
    <property type="term" value="F:DNA-binding transcription factor activity"/>
    <property type="evidence" value="ECO:0007669"/>
    <property type="project" value="InterPro"/>
</dbReference>
<dbReference type="CDD" id="cd06171">
    <property type="entry name" value="Sigma70_r4"/>
    <property type="match status" value="1"/>
</dbReference>
<feature type="domain" description="RNA polymerase sigma-70 region 3" evidence="1">
    <location>
        <begin position="4"/>
        <end position="64"/>
    </location>
</feature>
<name>A0A644XFJ8_9ZZZZ</name>
<reference evidence="3" key="1">
    <citation type="submission" date="2019-08" db="EMBL/GenBank/DDBJ databases">
        <authorList>
            <person name="Kucharzyk K."/>
            <person name="Murdoch R.W."/>
            <person name="Higgins S."/>
            <person name="Loffler F."/>
        </authorList>
    </citation>
    <scope>NUCLEOTIDE SEQUENCE</scope>
</reference>